<keyword evidence="1" id="KW-0175">Coiled coil</keyword>
<evidence type="ECO:0000256" key="2">
    <source>
        <dbReference type="SAM" id="MobiDB-lite"/>
    </source>
</evidence>
<proteinExistence type="predicted"/>
<dbReference type="AlphaFoldDB" id="A0A8C5Q8V7"/>
<accession>A0A8C5Q8V7</accession>
<dbReference type="Ensembl" id="ENSLLET00000034848.1">
    <property type="protein sequence ID" value="ENSLLEP00000033573.1"/>
    <property type="gene ID" value="ENSLLEG00000021203.1"/>
</dbReference>
<feature type="coiled-coil region" evidence="1">
    <location>
        <begin position="187"/>
        <end position="228"/>
    </location>
</feature>
<protein>
    <recommendedName>
        <fullName evidence="6">Coiled-coil domain-containing protein 3</fullName>
    </recommendedName>
</protein>
<evidence type="ECO:0000256" key="1">
    <source>
        <dbReference type="SAM" id="Coils"/>
    </source>
</evidence>
<feature type="chain" id="PRO_5034327091" description="Coiled-coil domain-containing protein 3" evidence="3">
    <location>
        <begin position="19"/>
        <end position="273"/>
    </location>
</feature>
<dbReference type="PANTHER" id="PTHR31663:SF2">
    <property type="entry name" value="COILED-COIL DOMAIN-CONTAINING 3B"/>
    <property type="match status" value="1"/>
</dbReference>
<evidence type="ECO:0000313" key="5">
    <source>
        <dbReference type="Proteomes" id="UP000694569"/>
    </source>
</evidence>
<keyword evidence="5" id="KW-1185">Reference proteome</keyword>
<evidence type="ECO:0000256" key="3">
    <source>
        <dbReference type="SAM" id="SignalP"/>
    </source>
</evidence>
<organism evidence="4 5">
    <name type="scientific">Leptobrachium leishanense</name>
    <name type="common">Leishan spiny toad</name>
    <dbReference type="NCBI Taxonomy" id="445787"/>
    <lineage>
        <taxon>Eukaryota</taxon>
        <taxon>Metazoa</taxon>
        <taxon>Chordata</taxon>
        <taxon>Craniata</taxon>
        <taxon>Vertebrata</taxon>
        <taxon>Euteleostomi</taxon>
        <taxon>Amphibia</taxon>
        <taxon>Batrachia</taxon>
        <taxon>Anura</taxon>
        <taxon>Pelobatoidea</taxon>
        <taxon>Megophryidae</taxon>
        <taxon>Leptobrachium</taxon>
    </lineage>
</organism>
<feature type="signal peptide" evidence="3">
    <location>
        <begin position="1"/>
        <end position="18"/>
    </location>
</feature>
<dbReference type="Proteomes" id="UP000694569">
    <property type="component" value="Unplaced"/>
</dbReference>
<dbReference type="GeneTree" id="ENSGT00390000014429"/>
<reference evidence="4" key="2">
    <citation type="submission" date="2025-09" db="UniProtKB">
        <authorList>
            <consortium name="Ensembl"/>
        </authorList>
    </citation>
    <scope>IDENTIFICATION</scope>
</reference>
<name>A0A8C5Q8V7_9ANUR</name>
<evidence type="ECO:0008006" key="6">
    <source>
        <dbReference type="Google" id="ProtNLM"/>
    </source>
</evidence>
<dbReference type="PANTHER" id="PTHR31663">
    <property type="entry name" value="COILED-COIL DOMAIN-CONTAINING PROTEIN 3"/>
    <property type="match status" value="1"/>
</dbReference>
<dbReference type="InterPro" id="IPR040311">
    <property type="entry name" value="CCDC3"/>
</dbReference>
<evidence type="ECO:0000313" key="4">
    <source>
        <dbReference type="Ensembl" id="ENSLLEP00000033573.1"/>
    </source>
</evidence>
<keyword evidence="3" id="KW-0732">Signal</keyword>
<feature type="compositionally biased region" description="Basic and acidic residues" evidence="2">
    <location>
        <begin position="239"/>
        <end position="251"/>
    </location>
</feature>
<sequence>MLVYGFVVLVGLVGLLRGCQLPQDWRPQTEACRAELVETILFAKVLAIHKDSYSVYNYLPWQYDSDLFYSAEIELVCDQGWGSMLEVPTGSRLNLTGLGYLPCQSYTVMENNSYYFFLRMDENYNLLPHGVNFQDAIFPDTPENHRIFASLFQFSNCSAGVDAQIYTPDWDVQEDHRLLCSSVQKALFEEEERVKNLSQKVHSLEKANGHLREKVKNLKRSLRQVSVESKKEVLLAKKLLEKEKSQPEENPKVNNLKKIQTRPAKKTTGNRLD</sequence>
<feature type="region of interest" description="Disordered" evidence="2">
    <location>
        <begin position="239"/>
        <end position="273"/>
    </location>
</feature>
<reference evidence="4" key="1">
    <citation type="submission" date="2025-08" db="UniProtKB">
        <authorList>
            <consortium name="Ensembl"/>
        </authorList>
    </citation>
    <scope>IDENTIFICATION</scope>
</reference>